<evidence type="ECO:0000313" key="2">
    <source>
        <dbReference type="EMBL" id="VDM66417.1"/>
    </source>
</evidence>
<keyword evidence="3" id="KW-1185">Reference proteome</keyword>
<evidence type="ECO:0000313" key="3">
    <source>
        <dbReference type="Proteomes" id="UP000270094"/>
    </source>
</evidence>
<organism evidence="2 3">
    <name type="scientific">Strongylus vulgaris</name>
    <name type="common">Blood worm</name>
    <dbReference type="NCBI Taxonomy" id="40348"/>
    <lineage>
        <taxon>Eukaryota</taxon>
        <taxon>Metazoa</taxon>
        <taxon>Ecdysozoa</taxon>
        <taxon>Nematoda</taxon>
        <taxon>Chromadorea</taxon>
        <taxon>Rhabditida</taxon>
        <taxon>Rhabditina</taxon>
        <taxon>Rhabditomorpha</taxon>
        <taxon>Strongyloidea</taxon>
        <taxon>Strongylidae</taxon>
        <taxon>Strongylus</taxon>
    </lineage>
</organism>
<reference evidence="2 3" key="1">
    <citation type="submission" date="2018-11" db="EMBL/GenBank/DDBJ databases">
        <authorList>
            <consortium name="Pathogen Informatics"/>
        </authorList>
    </citation>
    <scope>NUCLEOTIDE SEQUENCE [LARGE SCALE GENOMIC DNA]</scope>
</reference>
<feature type="non-terminal residue" evidence="2">
    <location>
        <position position="92"/>
    </location>
</feature>
<sequence>MPGVHRGSVLPPLHFITVMDAITDELNRQRLRTLRYADEVVLLAESRGELEEEVQTYMDRRVVGAARREIEEAFALNDHEMDMAADSLAPQF</sequence>
<feature type="domain" description="Reverse transcriptase" evidence="1">
    <location>
        <begin position="1"/>
        <end position="92"/>
    </location>
</feature>
<dbReference type="OrthoDB" id="5826555at2759"/>
<accession>A0A3P7IPU4</accession>
<proteinExistence type="predicted"/>
<name>A0A3P7IPU4_STRVU</name>
<dbReference type="InterPro" id="IPR000477">
    <property type="entry name" value="RT_dom"/>
</dbReference>
<dbReference type="AlphaFoldDB" id="A0A3P7IPU4"/>
<dbReference type="EMBL" id="UYYB01002774">
    <property type="protein sequence ID" value="VDM66417.1"/>
    <property type="molecule type" value="Genomic_DNA"/>
</dbReference>
<gene>
    <name evidence="2" type="ORF">SVUK_LOCUS1415</name>
</gene>
<protein>
    <recommendedName>
        <fullName evidence="1">Reverse transcriptase domain-containing protein</fullName>
    </recommendedName>
</protein>
<dbReference type="Proteomes" id="UP000270094">
    <property type="component" value="Unassembled WGS sequence"/>
</dbReference>
<dbReference type="PROSITE" id="PS50878">
    <property type="entry name" value="RT_POL"/>
    <property type="match status" value="1"/>
</dbReference>
<evidence type="ECO:0000259" key="1">
    <source>
        <dbReference type="PROSITE" id="PS50878"/>
    </source>
</evidence>